<dbReference type="PANTHER" id="PTHR43479">
    <property type="entry name" value="ACREF/ENVCD OPERON REPRESSOR-RELATED"/>
    <property type="match status" value="1"/>
</dbReference>
<gene>
    <name evidence="4" type="ORF">GV64_12395</name>
</gene>
<feature type="DNA-binding region" description="H-T-H motif" evidence="2">
    <location>
        <begin position="24"/>
        <end position="43"/>
    </location>
</feature>
<keyword evidence="1 2" id="KW-0238">DNA-binding</keyword>
<dbReference type="AlphaFoldDB" id="A0A081KBA7"/>
<dbReference type="Gene3D" id="1.10.357.10">
    <property type="entry name" value="Tetracycline Repressor, domain 2"/>
    <property type="match status" value="1"/>
</dbReference>
<dbReference type="PANTHER" id="PTHR43479:SF11">
    <property type="entry name" value="ACREF_ENVCD OPERON REPRESSOR-RELATED"/>
    <property type="match status" value="1"/>
</dbReference>
<dbReference type="SUPFAM" id="SSF46689">
    <property type="entry name" value="Homeodomain-like"/>
    <property type="match status" value="1"/>
</dbReference>
<dbReference type="GO" id="GO:0003677">
    <property type="term" value="F:DNA binding"/>
    <property type="evidence" value="ECO:0007669"/>
    <property type="project" value="UniProtKB-UniRule"/>
</dbReference>
<evidence type="ECO:0000259" key="3">
    <source>
        <dbReference type="PROSITE" id="PS50977"/>
    </source>
</evidence>
<sequence length="188" mass="21588">MDKKQQILQAAIELFAIQGYEKTSIAAICEHVKVSKGAVFHHFKNKDELLREAFIRMAQIMNEIADNLDVINEGLSTKEKLVNLLEHIFSSMASAEQKLYYQFDFQVLSQPSLRLVLNDLIEERYRLAMASFQSILRDIPSADGMVDSQILIAEIDGIALNYLFAEDDYPLEKIKERFIKKYLLLLGL</sequence>
<dbReference type="EMBL" id="JOJP01000001">
    <property type="protein sequence ID" value="KEI71433.1"/>
    <property type="molecule type" value="Genomic_DNA"/>
</dbReference>
<dbReference type="InterPro" id="IPR009057">
    <property type="entry name" value="Homeodomain-like_sf"/>
</dbReference>
<evidence type="ECO:0000313" key="4">
    <source>
        <dbReference type="EMBL" id="KEI71433.1"/>
    </source>
</evidence>
<protein>
    <submittedName>
        <fullName evidence="4">TetR family transcriptional regulator</fullName>
    </submittedName>
</protein>
<keyword evidence="5" id="KW-1185">Reference proteome</keyword>
<dbReference type="PROSITE" id="PS01081">
    <property type="entry name" value="HTH_TETR_1"/>
    <property type="match status" value="1"/>
</dbReference>
<dbReference type="InterPro" id="IPR001647">
    <property type="entry name" value="HTH_TetR"/>
</dbReference>
<proteinExistence type="predicted"/>
<dbReference type="eggNOG" id="COG1309">
    <property type="taxonomic scope" value="Bacteria"/>
</dbReference>
<evidence type="ECO:0000313" key="5">
    <source>
        <dbReference type="Proteomes" id="UP000027997"/>
    </source>
</evidence>
<dbReference type="PROSITE" id="PS50977">
    <property type="entry name" value="HTH_TETR_2"/>
    <property type="match status" value="1"/>
</dbReference>
<comment type="caution">
    <text evidence="4">The sequence shown here is derived from an EMBL/GenBank/DDBJ whole genome shotgun (WGS) entry which is preliminary data.</text>
</comment>
<dbReference type="InterPro" id="IPR050624">
    <property type="entry name" value="HTH-type_Tx_Regulator"/>
</dbReference>
<dbReference type="PRINTS" id="PR00455">
    <property type="entry name" value="HTHTETR"/>
</dbReference>
<dbReference type="InterPro" id="IPR023772">
    <property type="entry name" value="DNA-bd_HTH_TetR-type_CS"/>
</dbReference>
<accession>A0A081KBA7</accession>
<dbReference type="RefSeq" id="WP_020583029.1">
    <property type="nucleotide sequence ID" value="NZ_JOJP01000001.1"/>
</dbReference>
<evidence type="ECO:0000256" key="1">
    <source>
        <dbReference type="ARBA" id="ARBA00023125"/>
    </source>
</evidence>
<dbReference type="STRING" id="305900.GV64_12395"/>
<dbReference type="Proteomes" id="UP000027997">
    <property type="component" value="Unassembled WGS sequence"/>
</dbReference>
<evidence type="ECO:0000256" key="2">
    <source>
        <dbReference type="PROSITE-ProRule" id="PRU00335"/>
    </source>
</evidence>
<name>A0A081KBA7_9GAMM</name>
<feature type="domain" description="HTH tetR-type" evidence="3">
    <location>
        <begin position="1"/>
        <end position="61"/>
    </location>
</feature>
<dbReference type="Pfam" id="PF00440">
    <property type="entry name" value="TetR_N"/>
    <property type="match status" value="1"/>
</dbReference>
<organism evidence="4 5">
    <name type="scientific">Endozoicomonas elysicola</name>
    <dbReference type="NCBI Taxonomy" id="305900"/>
    <lineage>
        <taxon>Bacteria</taxon>
        <taxon>Pseudomonadati</taxon>
        <taxon>Pseudomonadota</taxon>
        <taxon>Gammaproteobacteria</taxon>
        <taxon>Oceanospirillales</taxon>
        <taxon>Endozoicomonadaceae</taxon>
        <taxon>Endozoicomonas</taxon>
    </lineage>
</organism>
<reference evidence="4 5" key="1">
    <citation type="submission" date="2014-06" db="EMBL/GenBank/DDBJ databases">
        <title>Whole Genome Sequences of Three Symbiotic Endozoicomonas Bacteria.</title>
        <authorList>
            <person name="Neave M.J."/>
            <person name="Apprill A."/>
            <person name="Voolstra C.R."/>
        </authorList>
    </citation>
    <scope>NUCLEOTIDE SEQUENCE [LARGE SCALE GENOMIC DNA]</scope>
    <source>
        <strain evidence="4 5">DSM 22380</strain>
    </source>
</reference>